<dbReference type="InterPro" id="IPR036366">
    <property type="entry name" value="PGBDSf"/>
</dbReference>
<evidence type="ECO:0000259" key="2">
    <source>
        <dbReference type="Pfam" id="PF01471"/>
    </source>
</evidence>
<organism evidence="3 5">
    <name type="scientific">Streptomyces griseoviridis</name>
    <dbReference type="NCBI Taxonomy" id="45398"/>
    <lineage>
        <taxon>Bacteria</taxon>
        <taxon>Bacillati</taxon>
        <taxon>Actinomycetota</taxon>
        <taxon>Actinomycetes</taxon>
        <taxon>Kitasatosporales</taxon>
        <taxon>Streptomycetaceae</taxon>
        <taxon>Streptomyces</taxon>
    </lineage>
</organism>
<feature type="compositionally biased region" description="Low complexity" evidence="1">
    <location>
        <begin position="10"/>
        <end position="26"/>
    </location>
</feature>
<dbReference type="Proteomes" id="UP000271291">
    <property type="component" value="Chromosome"/>
</dbReference>
<reference evidence="3 5" key="2">
    <citation type="submission" date="2018-12" db="EMBL/GenBank/DDBJ databases">
        <title>Streptomyces griseoviridis F1-27 complete genome.</title>
        <authorList>
            <person name="Mariita R.M."/>
            <person name="Sello J.K."/>
        </authorList>
    </citation>
    <scope>NUCLEOTIDE SEQUENCE [LARGE SCALE GENOMIC DNA]</scope>
    <source>
        <strain evidence="3 5">F1-27</strain>
    </source>
</reference>
<feature type="region of interest" description="Disordered" evidence="1">
    <location>
        <begin position="1"/>
        <end position="29"/>
    </location>
</feature>
<evidence type="ECO:0000313" key="4">
    <source>
        <dbReference type="EMBL" id="QCN90505.1"/>
    </source>
</evidence>
<feature type="domain" description="Peptidoglycan binding-like" evidence="2">
    <location>
        <begin position="32"/>
        <end position="90"/>
    </location>
</feature>
<dbReference type="Proteomes" id="UP000501753">
    <property type="component" value="Chromosome"/>
</dbReference>
<dbReference type="Gene3D" id="1.10.101.10">
    <property type="entry name" value="PGBD-like superfamily/PGBD"/>
    <property type="match status" value="1"/>
</dbReference>
<evidence type="ECO:0000313" key="5">
    <source>
        <dbReference type="Proteomes" id="UP000271291"/>
    </source>
</evidence>
<evidence type="ECO:0000313" key="6">
    <source>
        <dbReference type="Proteomes" id="UP000501753"/>
    </source>
</evidence>
<sequence>MEPSGTPSDPVTVEEPVEPTPTAAAVLRRGDQGAEVTELQLRLRQLNLYVGDVDGRYGRRVEAAVRGYQWARGVQEDGPGVYGAATRQRLEAETSAP</sequence>
<name>A0A3Q9L036_STRGD</name>
<dbReference type="EMBL" id="CP034687">
    <property type="protein sequence ID" value="AZS90089.1"/>
    <property type="molecule type" value="Genomic_DNA"/>
</dbReference>
<accession>A0A3Q9L036</accession>
<dbReference type="AlphaFoldDB" id="A0A3Q9L036"/>
<keyword evidence="6" id="KW-1185">Reference proteome</keyword>
<gene>
    <name evidence="4" type="ORF">DDJ31_11715</name>
    <name evidence="3" type="ORF">ELQ87_27550</name>
</gene>
<dbReference type="InterPro" id="IPR002477">
    <property type="entry name" value="Peptidoglycan-bd-like"/>
</dbReference>
<evidence type="ECO:0000256" key="1">
    <source>
        <dbReference type="SAM" id="MobiDB-lite"/>
    </source>
</evidence>
<dbReference type="EMBL" id="CP029078">
    <property type="protein sequence ID" value="QCN90505.1"/>
    <property type="molecule type" value="Genomic_DNA"/>
</dbReference>
<proteinExistence type="predicted"/>
<dbReference type="OrthoDB" id="3874291at2"/>
<dbReference type="SUPFAM" id="SSF47090">
    <property type="entry name" value="PGBD-like"/>
    <property type="match status" value="1"/>
</dbReference>
<evidence type="ECO:0000313" key="3">
    <source>
        <dbReference type="EMBL" id="AZS90089.1"/>
    </source>
</evidence>
<dbReference type="InterPro" id="IPR036365">
    <property type="entry name" value="PGBD-like_sf"/>
</dbReference>
<protein>
    <recommendedName>
        <fullName evidence="2">Peptidoglycan binding-like domain-containing protein</fullName>
    </recommendedName>
</protein>
<dbReference type="Pfam" id="PF01471">
    <property type="entry name" value="PG_binding_1"/>
    <property type="match status" value="1"/>
</dbReference>
<reference evidence="4 6" key="1">
    <citation type="submission" date="2018-04" db="EMBL/GenBank/DDBJ databases">
        <title>Complete genome sequences of Streptomyces griseoviridis K61 and characterization of antagonistic properties of biological control agents.</title>
        <authorList>
            <person name="Mariita R.M."/>
            <person name="Sello J.K."/>
        </authorList>
    </citation>
    <scope>NUCLEOTIDE SEQUENCE [LARGE SCALE GENOMIC DNA]</scope>
    <source>
        <strain evidence="4 6">K61</strain>
    </source>
</reference>
<dbReference type="KEGG" id="sgd:ELQ87_27550"/>